<keyword evidence="2" id="KW-0233">DNA recombination</keyword>
<dbReference type="CDD" id="cd00798">
    <property type="entry name" value="INT_XerDC_C"/>
    <property type="match status" value="1"/>
</dbReference>
<dbReference type="HAMAP" id="MF_01808">
    <property type="entry name" value="Recomb_XerC_XerD"/>
    <property type="match status" value="1"/>
</dbReference>
<evidence type="ECO:0000313" key="5">
    <source>
        <dbReference type="EMBL" id="EQD60561.1"/>
    </source>
</evidence>
<dbReference type="GO" id="GO:0006310">
    <property type="term" value="P:DNA recombination"/>
    <property type="evidence" value="ECO:0007669"/>
    <property type="project" value="UniProtKB-KW"/>
</dbReference>
<reference evidence="5" key="1">
    <citation type="submission" date="2013-08" db="EMBL/GenBank/DDBJ databases">
        <authorList>
            <person name="Mendez C."/>
            <person name="Richter M."/>
            <person name="Ferrer M."/>
            <person name="Sanchez J."/>
        </authorList>
    </citation>
    <scope>NUCLEOTIDE SEQUENCE</scope>
</reference>
<evidence type="ECO:0000259" key="3">
    <source>
        <dbReference type="PROSITE" id="PS51898"/>
    </source>
</evidence>
<dbReference type="PROSITE" id="PS51900">
    <property type="entry name" value="CB"/>
    <property type="match status" value="1"/>
</dbReference>
<dbReference type="Gene3D" id="1.10.443.10">
    <property type="entry name" value="Intergrase catalytic core"/>
    <property type="match status" value="1"/>
</dbReference>
<dbReference type="InterPro" id="IPR050090">
    <property type="entry name" value="Tyrosine_recombinase_XerCD"/>
</dbReference>
<dbReference type="InterPro" id="IPR010998">
    <property type="entry name" value="Integrase_recombinase_N"/>
</dbReference>
<dbReference type="AlphaFoldDB" id="T1AJ82"/>
<dbReference type="InterPro" id="IPR044068">
    <property type="entry name" value="CB"/>
</dbReference>
<dbReference type="PANTHER" id="PTHR30349">
    <property type="entry name" value="PHAGE INTEGRASE-RELATED"/>
    <property type="match status" value="1"/>
</dbReference>
<sequence length="258" mass="28787">MRHAEAQGVRDWRELAPAQVQTLVASEHRRGRGPGSLRHLLAASRSFFRWLLREGVLKSNPAVGVRAPKLHRKLPHVLDVDEAQRLMELDADDALQVRDRALLELLYSSGLRVAELCGVRWRDLDLDEGLVRVTGKGSKTRVVPVGAKALQALRALKPAMADAEAPVFPGRGGAPLTPTAVRLRLKRRAIEQGVAKRVHPHLLRHTCASHLLESSGELRAVQELLGHADIATTEIYTHLDFQRLAQVYDRAHPRARRR</sequence>
<gene>
    <name evidence="5" type="ORF">B1A_10087</name>
</gene>
<feature type="domain" description="Tyr recombinase" evidence="3">
    <location>
        <begin position="73"/>
        <end position="249"/>
    </location>
</feature>
<protein>
    <submittedName>
        <fullName evidence="5">Site-specific tyrosine recombinase XerC</fullName>
    </submittedName>
</protein>
<feature type="domain" description="Core-binding (CB)" evidence="4">
    <location>
        <begin position="1"/>
        <end position="52"/>
    </location>
</feature>
<dbReference type="Pfam" id="PF00589">
    <property type="entry name" value="Phage_integrase"/>
    <property type="match status" value="1"/>
</dbReference>
<dbReference type="InterPro" id="IPR013762">
    <property type="entry name" value="Integrase-like_cat_sf"/>
</dbReference>
<evidence type="ECO:0000259" key="4">
    <source>
        <dbReference type="PROSITE" id="PS51900"/>
    </source>
</evidence>
<dbReference type="GO" id="GO:0003677">
    <property type="term" value="F:DNA binding"/>
    <property type="evidence" value="ECO:0007669"/>
    <property type="project" value="UniProtKB-KW"/>
</dbReference>
<evidence type="ECO:0000256" key="2">
    <source>
        <dbReference type="ARBA" id="ARBA00023172"/>
    </source>
</evidence>
<dbReference type="Gene3D" id="1.10.150.130">
    <property type="match status" value="1"/>
</dbReference>
<dbReference type="SUPFAM" id="SSF56349">
    <property type="entry name" value="DNA breaking-rejoining enzymes"/>
    <property type="match status" value="1"/>
</dbReference>
<dbReference type="GO" id="GO:0015074">
    <property type="term" value="P:DNA integration"/>
    <property type="evidence" value="ECO:0007669"/>
    <property type="project" value="InterPro"/>
</dbReference>
<organism evidence="5">
    <name type="scientific">mine drainage metagenome</name>
    <dbReference type="NCBI Taxonomy" id="410659"/>
    <lineage>
        <taxon>unclassified sequences</taxon>
        <taxon>metagenomes</taxon>
        <taxon>ecological metagenomes</taxon>
    </lineage>
</organism>
<dbReference type="InterPro" id="IPR002104">
    <property type="entry name" value="Integrase_catalytic"/>
</dbReference>
<dbReference type="EMBL" id="AUZX01007181">
    <property type="protein sequence ID" value="EQD60561.1"/>
    <property type="molecule type" value="Genomic_DNA"/>
</dbReference>
<accession>T1AJ82</accession>
<evidence type="ECO:0000256" key="1">
    <source>
        <dbReference type="ARBA" id="ARBA00023125"/>
    </source>
</evidence>
<dbReference type="InterPro" id="IPR023009">
    <property type="entry name" value="Tyrosine_recombinase_XerC/XerD"/>
</dbReference>
<proteinExistence type="inferred from homology"/>
<dbReference type="InterPro" id="IPR011010">
    <property type="entry name" value="DNA_brk_join_enz"/>
</dbReference>
<name>T1AJ82_9ZZZZ</name>
<dbReference type="PROSITE" id="PS51898">
    <property type="entry name" value="TYR_RECOMBINASE"/>
    <property type="match status" value="1"/>
</dbReference>
<dbReference type="PANTHER" id="PTHR30349:SF81">
    <property type="entry name" value="TYROSINE RECOMBINASE XERC"/>
    <property type="match status" value="1"/>
</dbReference>
<keyword evidence="1" id="KW-0238">DNA-binding</keyword>
<reference evidence="5" key="2">
    <citation type="journal article" date="2014" name="ISME J.">
        <title>Microbial stratification in low pH oxic and suboxic macroscopic growths along an acid mine drainage.</title>
        <authorList>
            <person name="Mendez-Garcia C."/>
            <person name="Mesa V."/>
            <person name="Sprenger R.R."/>
            <person name="Richter M."/>
            <person name="Diez M.S."/>
            <person name="Solano J."/>
            <person name="Bargiela R."/>
            <person name="Golyshina O.V."/>
            <person name="Manteca A."/>
            <person name="Ramos J.L."/>
            <person name="Gallego J.R."/>
            <person name="Llorente I."/>
            <person name="Martins Dos Santos V.A."/>
            <person name="Jensen O.N."/>
            <person name="Pelaez A.I."/>
            <person name="Sanchez J."/>
            <person name="Ferrer M."/>
        </authorList>
    </citation>
    <scope>NUCLEOTIDE SEQUENCE</scope>
</reference>
<comment type="caution">
    <text evidence="5">The sequence shown here is derived from an EMBL/GenBank/DDBJ whole genome shotgun (WGS) entry which is preliminary data.</text>
</comment>